<evidence type="ECO:0000313" key="2">
    <source>
        <dbReference type="EMBL" id="GAA3134721.1"/>
    </source>
</evidence>
<feature type="compositionally biased region" description="Polar residues" evidence="1">
    <location>
        <begin position="161"/>
        <end position="172"/>
    </location>
</feature>
<evidence type="ECO:0000256" key="1">
    <source>
        <dbReference type="SAM" id="MobiDB-lite"/>
    </source>
</evidence>
<name>A0ABP6N2V0_9ACTN</name>
<comment type="caution">
    <text evidence="2">The sequence shown here is derived from an EMBL/GenBank/DDBJ whole genome shotgun (WGS) entry which is preliminary data.</text>
</comment>
<feature type="compositionally biased region" description="Polar residues" evidence="1">
    <location>
        <begin position="16"/>
        <end position="25"/>
    </location>
</feature>
<proteinExistence type="predicted"/>
<accession>A0ABP6N2V0</accession>
<gene>
    <name evidence="2" type="ORF">GCM10010466_26970</name>
</gene>
<protein>
    <submittedName>
        <fullName evidence="2">Uncharacterized protein</fullName>
    </submittedName>
</protein>
<keyword evidence="3" id="KW-1185">Reference proteome</keyword>
<feature type="compositionally biased region" description="Low complexity" evidence="1">
    <location>
        <begin position="107"/>
        <end position="118"/>
    </location>
</feature>
<feature type="region of interest" description="Disordered" evidence="1">
    <location>
        <begin position="1"/>
        <end position="79"/>
    </location>
</feature>
<feature type="region of interest" description="Disordered" evidence="1">
    <location>
        <begin position="107"/>
        <end position="172"/>
    </location>
</feature>
<sequence length="172" mass="17205">MRHISAPVPATYPAGMNSSCRTGRPNTPARAPAAKERHARANAAVAAAASRNAGGQMTAAPPTKVRTDRPPRKPANTGQACPAIAAAVAAYTGTAPAPVTVPSPSVCAPAATDASSAAHVPLSVSPAKTGTAARGPTRSLTFQKPGLRSPTRRGSNPCARATSTATGTDPRR</sequence>
<dbReference type="EMBL" id="BAAAUT010000018">
    <property type="protein sequence ID" value="GAA3134721.1"/>
    <property type="molecule type" value="Genomic_DNA"/>
</dbReference>
<evidence type="ECO:0000313" key="3">
    <source>
        <dbReference type="Proteomes" id="UP001500320"/>
    </source>
</evidence>
<organism evidence="2 3">
    <name type="scientific">Planomonospora alba</name>
    <dbReference type="NCBI Taxonomy" id="161354"/>
    <lineage>
        <taxon>Bacteria</taxon>
        <taxon>Bacillati</taxon>
        <taxon>Actinomycetota</taxon>
        <taxon>Actinomycetes</taxon>
        <taxon>Streptosporangiales</taxon>
        <taxon>Streptosporangiaceae</taxon>
        <taxon>Planomonospora</taxon>
    </lineage>
</organism>
<reference evidence="3" key="1">
    <citation type="journal article" date="2019" name="Int. J. Syst. Evol. Microbiol.">
        <title>The Global Catalogue of Microorganisms (GCM) 10K type strain sequencing project: providing services to taxonomists for standard genome sequencing and annotation.</title>
        <authorList>
            <consortium name="The Broad Institute Genomics Platform"/>
            <consortium name="The Broad Institute Genome Sequencing Center for Infectious Disease"/>
            <person name="Wu L."/>
            <person name="Ma J."/>
        </authorList>
    </citation>
    <scope>NUCLEOTIDE SEQUENCE [LARGE SCALE GENOMIC DNA]</scope>
    <source>
        <strain evidence="3">JCM 9373</strain>
    </source>
</reference>
<feature type="compositionally biased region" description="Low complexity" evidence="1">
    <location>
        <begin position="41"/>
        <end position="53"/>
    </location>
</feature>
<dbReference type="Proteomes" id="UP001500320">
    <property type="component" value="Unassembled WGS sequence"/>
</dbReference>